<dbReference type="SUPFAM" id="SSF141571">
    <property type="entry name" value="Pentapeptide repeat-like"/>
    <property type="match status" value="1"/>
</dbReference>
<evidence type="ECO:0000313" key="2">
    <source>
        <dbReference type="EMBL" id="GAI52020.1"/>
    </source>
</evidence>
<sequence length="207" mass="24118">MLFAFWFVKKHDPILSYVVGTLPILGTLIVLYFWCHYEDIQYKFKFKIGQVLGFILNERAKTILASIVLIFEIFLLFFIIPWAMTGGKYDFLRPWICVDLSYQVLATKPEEEYPNIYWLDLRKAHLEGADLTCAILKRADLRDAYLRQANMYRLNLEGANLAEVNLQEADLHDANLQGAYLRYAKLQGAYLRYAKLQGADLMFAKLQ</sequence>
<proteinExistence type="predicted"/>
<keyword evidence="1" id="KW-1133">Transmembrane helix</keyword>
<feature type="transmembrane region" description="Helical" evidence="1">
    <location>
        <begin position="63"/>
        <end position="84"/>
    </location>
</feature>
<dbReference type="Pfam" id="PF00805">
    <property type="entry name" value="Pentapeptide"/>
    <property type="match status" value="1"/>
</dbReference>
<comment type="caution">
    <text evidence="2">The sequence shown here is derived from an EMBL/GenBank/DDBJ whole genome shotgun (WGS) entry which is preliminary data.</text>
</comment>
<organism evidence="2">
    <name type="scientific">marine sediment metagenome</name>
    <dbReference type="NCBI Taxonomy" id="412755"/>
    <lineage>
        <taxon>unclassified sequences</taxon>
        <taxon>metagenomes</taxon>
        <taxon>ecological metagenomes</taxon>
    </lineage>
</organism>
<evidence type="ECO:0000256" key="1">
    <source>
        <dbReference type="SAM" id="Phobius"/>
    </source>
</evidence>
<name>X1QM25_9ZZZZ</name>
<dbReference type="PANTHER" id="PTHR14136">
    <property type="entry name" value="BTB_POZ DOMAIN-CONTAINING PROTEIN KCTD9"/>
    <property type="match status" value="1"/>
</dbReference>
<protein>
    <recommendedName>
        <fullName evidence="3">Pentapeptide repeat-containing protein</fullName>
    </recommendedName>
</protein>
<keyword evidence="1" id="KW-0472">Membrane</keyword>
<dbReference type="InterPro" id="IPR001646">
    <property type="entry name" value="5peptide_repeat"/>
</dbReference>
<feature type="transmembrane region" description="Helical" evidence="1">
    <location>
        <begin position="14"/>
        <end position="35"/>
    </location>
</feature>
<keyword evidence="1" id="KW-0812">Transmembrane</keyword>
<dbReference type="EMBL" id="BARV01036253">
    <property type="protein sequence ID" value="GAI52020.1"/>
    <property type="molecule type" value="Genomic_DNA"/>
</dbReference>
<feature type="non-terminal residue" evidence="2">
    <location>
        <position position="207"/>
    </location>
</feature>
<accession>X1QM25</accession>
<dbReference type="AlphaFoldDB" id="X1QM25"/>
<dbReference type="InterPro" id="IPR051082">
    <property type="entry name" value="Pentapeptide-BTB/POZ_domain"/>
</dbReference>
<evidence type="ECO:0008006" key="3">
    <source>
        <dbReference type="Google" id="ProtNLM"/>
    </source>
</evidence>
<reference evidence="2" key="1">
    <citation type="journal article" date="2014" name="Front. Microbiol.">
        <title>High frequency of phylogenetically diverse reductive dehalogenase-homologous genes in deep subseafloor sedimentary metagenomes.</title>
        <authorList>
            <person name="Kawai M."/>
            <person name="Futagami T."/>
            <person name="Toyoda A."/>
            <person name="Takaki Y."/>
            <person name="Nishi S."/>
            <person name="Hori S."/>
            <person name="Arai W."/>
            <person name="Tsubouchi T."/>
            <person name="Morono Y."/>
            <person name="Uchiyama I."/>
            <person name="Ito T."/>
            <person name="Fujiyama A."/>
            <person name="Inagaki F."/>
            <person name="Takami H."/>
        </authorList>
    </citation>
    <scope>NUCLEOTIDE SEQUENCE</scope>
    <source>
        <strain evidence="2">Expedition CK06-06</strain>
    </source>
</reference>
<dbReference type="PANTHER" id="PTHR14136:SF17">
    <property type="entry name" value="BTB_POZ DOMAIN-CONTAINING PROTEIN KCTD9"/>
    <property type="match status" value="1"/>
</dbReference>
<gene>
    <name evidence="2" type="ORF">S06H3_56368</name>
</gene>
<dbReference type="Gene3D" id="2.160.20.80">
    <property type="entry name" value="E3 ubiquitin-protein ligase SopA"/>
    <property type="match status" value="1"/>
</dbReference>